<dbReference type="Proteomes" id="UP000215896">
    <property type="component" value="Unassembled WGS sequence"/>
</dbReference>
<dbReference type="PANTHER" id="PTHR33643">
    <property type="entry name" value="UREASE ACCESSORY PROTEIN D"/>
    <property type="match status" value="1"/>
</dbReference>
<comment type="caution">
    <text evidence="5">The sequence shown here is derived from an EMBL/GenBank/DDBJ whole genome shotgun (WGS) entry which is preliminary data.</text>
</comment>
<evidence type="ECO:0000256" key="3">
    <source>
        <dbReference type="HAMAP-Rule" id="MF_01384"/>
    </source>
</evidence>
<sequence length="293" mass="31853">MPHQSAHRRGAGCGARLDPQRRAAGRPPVSTGTLWLRLGGGERSVTEDLAHSGALRLLRPHRGPGARWPTWTVVNPGGGYLAGDDYRIRVEVGAGSGAALVGQSATKIYRSDTEATTTQHTEVRLAENSFLDWRAEPVIAYAGARYRQHTRVEHHRDATLLLAEIVTPGWAADGGEFGWRQLQLCTEVWRADRLLMLDNLVLDPLPFGDLMLPGTHLGSLLVFDRRIDGELVDSLPLPADGTPVAGASLVEGPGLVVRVLADSTEAARSVLDTVADDLRQRWGFGPRGYRGQW</sequence>
<feature type="compositionally biased region" description="Basic residues" evidence="4">
    <location>
        <begin position="1"/>
        <end position="10"/>
    </location>
</feature>
<evidence type="ECO:0000313" key="5">
    <source>
        <dbReference type="EMBL" id="OYO09720.1"/>
    </source>
</evidence>
<feature type="region of interest" description="Disordered" evidence="4">
    <location>
        <begin position="1"/>
        <end position="32"/>
    </location>
</feature>
<evidence type="ECO:0000256" key="2">
    <source>
        <dbReference type="ARBA" id="ARBA00023186"/>
    </source>
</evidence>
<keyword evidence="3" id="KW-0996">Nickel insertion</keyword>
<dbReference type="InterPro" id="IPR002669">
    <property type="entry name" value="UreD"/>
</dbReference>
<dbReference type="EMBL" id="NMVO01000017">
    <property type="protein sequence ID" value="OYO09720.1"/>
    <property type="molecule type" value="Genomic_DNA"/>
</dbReference>
<dbReference type="PANTHER" id="PTHR33643:SF1">
    <property type="entry name" value="UREASE ACCESSORY PROTEIN D"/>
    <property type="match status" value="1"/>
</dbReference>
<organism evidence="5 6">
    <name type="scientific">Enemella evansiae</name>
    <dbReference type="NCBI Taxonomy" id="2016499"/>
    <lineage>
        <taxon>Bacteria</taxon>
        <taxon>Bacillati</taxon>
        <taxon>Actinomycetota</taxon>
        <taxon>Actinomycetes</taxon>
        <taxon>Propionibacteriales</taxon>
        <taxon>Propionibacteriaceae</taxon>
        <taxon>Enemella</taxon>
    </lineage>
</organism>
<dbReference type="OrthoDB" id="9807968at2"/>
<dbReference type="AlphaFoldDB" id="A0A255G1B4"/>
<protein>
    <recommendedName>
        <fullName evidence="3">Urease accessory protein UreD</fullName>
    </recommendedName>
</protein>
<comment type="similarity">
    <text evidence="1 3">Belongs to the UreD family.</text>
</comment>
<proteinExistence type="inferred from homology"/>
<dbReference type="GO" id="GO:0005737">
    <property type="term" value="C:cytoplasm"/>
    <property type="evidence" value="ECO:0007669"/>
    <property type="project" value="UniProtKB-SubCell"/>
</dbReference>
<comment type="function">
    <text evidence="3">Required for maturation of urease via the functional incorporation of the urease nickel metallocenter.</text>
</comment>
<keyword evidence="2 3" id="KW-0143">Chaperone</keyword>
<comment type="subunit">
    <text evidence="3">UreD, UreF and UreG form a complex that acts as a GTP-hydrolysis-dependent molecular chaperone, activating the urease apoprotein by helping to assemble the nickel containing metallocenter of UreC. The UreE protein probably delivers the nickel.</text>
</comment>
<dbReference type="HAMAP" id="MF_01384">
    <property type="entry name" value="UreD"/>
    <property type="match status" value="1"/>
</dbReference>
<keyword evidence="3" id="KW-0963">Cytoplasm</keyword>
<comment type="subcellular location">
    <subcellularLocation>
        <location evidence="3">Cytoplasm</location>
    </subcellularLocation>
</comment>
<keyword evidence="6" id="KW-1185">Reference proteome</keyword>
<evidence type="ECO:0000313" key="6">
    <source>
        <dbReference type="Proteomes" id="UP000215896"/>
    </source>
</evidence>
<reference evidence="5 6" key="1">
    <citation type="submission" date="2017-07" db="EMBL/GenBank/DDBJ databases">
        <title>Draft whole genome sequences of clinical Proprionibacteriaceae strains.</title>
        <authorList>
            <person name="Bernier A.-M."/>
            <person name="Bernard K."/>
            <person name="Domingo M.-C."/>
        </authorList>
    </citation>
    <scope>NUCLEOTIDE SEQUENCE [LARGE SCALE GENOMIC DNA]</scope>
    <source>
        <strain evidence="5 6">NML 030167</strain>
    </source>
</reference>
<accession>A0A255G1B4</accession>
<dbReference type="GO" id="GO:0016151">
    <property type="term" value="F:nickel cation binding"/>
    <property type="evidence" value="ECO:0007669"/>
    <property type="project" value="UniProtKB-UniRule"/>
</dbReference>
<gene>
    <name evidence="3" type="primary">ureD</name>
    <name evidence="5" type="ORF">CGZ94_18910</name>
</gene>
<dbReference type="Pfam" id="PF01774">
    <property type="entry name" value="UreD"/>
    <property type="match status" value="1"/>
</dbReference>
<evidence type="ECO:0000256" key="4">
    <source>
        <dbReference type="SAM" id="MobiDB-lite"/>
    </source>
</evidence>
<evidence type="ECO:0000256" key="1">
    <source>
        <dbReference type="ARBA" id="ARBA00007177"/>
    </source>
</evidence>
<name>A0A255G1B4_9ACTN</name>